<dbReference type="Pfam" id="PF00563">
    <property type="entry name" value="EAL"/>
    <property type="match status" value="1"/>
</dbReference>
<reference evidence="5" key="1">
    <citation type="submission" date="2021-01" db="EMBL/GenBank/DDBJ databases">
        <title>Genome sequence of strain Noviherbaspirillum sp. DKR-6.</title>
        <authorList>
            <person name="Chaudhary D.K."/>
        </authorList>
    </citation>
    <scope>NUCLEOTIDE SEQUENCE</scope>
    <source>
        <strain evidence="5">DKR-6</strain>
    </source>
</reference>
<dbReference type="GO" id="GO:0006355">
    <property type="term" value="P:regulation of DNA-templated transcription"/>
    <property type="evidence" value="ECO:0007669"/>
    <property type="project" value="InterPro"/>
</dbReference>
<dbReference type="InterPro" id="IPR000014">
    <property type="entry name" value="PAS"/>
</dbReference>
<dbReference type="PANTHER" id="PTHR44757:SF2">
    <property type="entry name" value="BIOFILM ARCHITECTURE MAINTENANCE PROTEIN MBAA"/>
    <property type="match status" value="1"/>
</dbReference>
<dbReference type="PROSITE" id="PS50113">
    <property type="entry name" value="PAC"/>
    <property type="match status" value="2"/>
</dbReference>
<evidence type="ECO:0000259" key="2">
    <source>
        <dbReference type="PROSITE" id="PS50113"/>
    </source>
</evidence>
<dbReference type="Pfam" id="PF08447">
    <property type="entry name" value="PAS_3"/>
    <property type="match status" value="1"/>
</dbReference>
<evidence type="ECO:0000313" key="5">
    <source>
        <dbReference type="EMBL" id="MBK4735016.1"/>
    </source>
</evidence>
<dbReference type="InterPro" id="IPR001610">
    <property type="entry name" value="PAC"/>
</dbReference>
<organism evidence="5 6">
    <name type="scientific">Noviherbaspirillum pedocola</name>
    <dbReference type="NCBI Taxonomy" id="2801341"/>
    <lineage>
        <taxon>Bacteria</taxon>
        <taxon>Pseudomonadati</taxon>
        <taxon>Pseudomonadota</taxon>
        <taxon>Betaproteobacteria</taxon>
        <taxon>Burkholderiales</taxon>
        <taxon>Oxalobacteraceae</taxon>
        <taxon>Noviherbaspirillum</taxon>
    </lineage>
</organism>
<feature type="domain" description="GGDEF" evidence="4">
    <location>
        <begin position="623"/>
        <end position="756"/>
    </location>
</feature>
<feature type="domain" description="EAL" evidence="3">
    <location>
        <begin position="765"/>
        <end position="1019"/>
    </location>
</feature>
<dbReference type="Pfam" id="PF00990">
    <property type="entry name" value="GGDEF"/>
    <property type="match status" value="1"/>
</dbReference>
<feature type="domain" description="PAC" evidence="2">
    <location>
        <begin position="540"/>
        <end position="592"/>
    </location>
</feature>
<dbReference type="Gene3D" id="3.20.20.450">
    <property type="entry name" value="EAL domain"/>
    <property type="match status" value="1"/>
</dbReference>
<dbReference type="SMART" id="SM00267">
    <property type="entry name" value="GGDEF"/>
    <property type="match status" value="1"/>
</dbReference>
<dbReference type="InterPro" id="IPR000700">
    <property type="entry name" value="PAS-assoc_C"/>
</dbReference>
<dbReference type="PANTHER" id="PTHR44757">
    <property type="entry name" value="DIGUANYLATE CYCLASE DGCP"/>
    <property type="match status" value="1"/>
</dbReference>
<evidence type="ECO:0000259" key="4">
    <source>
        <dbReference type="PROSITE" id="PS50887"/>
    </source>
</evidence>
<dbReference type="SUPFAM" id="SSF141868">
    <property type="entry name" value="EAL domain-like"/>
    <property type="match status" value="1"/>
</dbReference>
<dbReference type="InterPro" id="IPR013655">
    <property type="entry name" value="PAS_fold_3"/>
</dbReference>
<dbReference type="EMBL" id="JAEPBG010000003">
    <property type="protein sequence ID" value="MBK4735016.1"/>
    <property type="molecule type" value="Genomic_DNA"/>
</dbReference>
<dbReference type="NCBIfam" id="TIGR00229">
    <property type="entry name" value="sensory_box"/>
    <property type="match status" value="5"/>
</dbReference>
<dbReference type="InterPro" id="IPR000160">
    <property type="entry name" value="GGDEF_dom"/>
</dbReference>
<dbReference type="InterPro" id="IPR013767">
    <property type="entry name" value="PAS_fold"/>
</dbReference>
<comment type="caution">
    <text evidence="5">The sequence shown here is derived from an EMBL/GenBank/DDBJ whole genome shotgun (WGS) entry which is preliminary data.</text>
</comment>
<dbReference type="Pfam" id="PF08448">
    <property type="entry name" value="PAS_4"/>
    <property type="match status" value="1"/>
</dbReference>
<dbReference type="InterPro" id="IPR001633">
    <property type="entry name" value="EAL_dom"/>
</dbReference>
<dbReference type="SMART" id="SM00052">
    <property type="entry name" value="EAL"/>
    <property type="match status" value="1"/>
</dbReference>
<dbReference type="InterPro" id="IPR035965">
    <property type="entry name" value="PAS-like_dom_sf"/>
</dbReference>
<dbReference type="InterPro" id="IPR035919">
    <property type="entry name" value="EAL_sf"/>
</dbReference>
<dbReference type="Pfam" id="PF13426">
    <property type="entry name" value="PAS_9"/>
    <property type="match status" value="2"/>
</dbReference>
<evidence type="ECO:0000313" key="6">
    <source>
        <dbReference type="Proteomes" id="UP000622890"/>
    </source>
</evidence>
<dbReference type="NCBIfam" id="TIGR00254">
    <property type="entry name" value="GGDEF"/>
    <property type="match status" value="1"/>
</dbReference>
<dbReference type="InterPro" id="IPR052155">
    <property type="entry name" value="Biofilm_reg_signaling"/>
</dbReference>
<dbReference type="InterPro" id="IPR013656">
    <property type="entry name" value="PAS_4"/>
</dbReference>
<dbReference type="SMART" id="SM00086">
    <property type="entry name" value="PAC"/>
    <property type="match status" value="3"/>
</dbReference>
<dbReference type="CDD" id="cd00130">
    <property type="entry name" value="PAS"/>
    <property type="match status" value="4"/>
</dbReference>
<dbReference type="GO" id="GO:0003824">
    <property type="term" value="F:catalytic activity"/>
    <property type="evidence" value="ECO:0007669"/>
    <property type="project" value="UniProtKB-ARBA"/>
</dbReference>
<evidence type="ECO:0000259" key="3">
    <source>
        <dbReference type="PROSITE" id="PS50883"/>
    </source>
</evidence>
<dbReference type="PROSITE" id="PS50112">
    <property type="entry name" value="PAS"/>
    <property type="match status" value="3"/>
</dbReference>
<feature type="domain" description="PAS" evidence="1">
    <location>
        <begin position="470"/>
        <end position="515"/>
    </location>
</feature>
<dbReference type="FunFam" id="3.30.70.270:FF:000001">
    <property type="entry name" value="Diguanylate cyclase domain protein"/>
    <property type="match status" value="1"/>
</dbReference>
<dbReference type="Gene3D" id="3.30.450.20">
    <property type="entry name" value="PAS domain"/>
    <property type="match status" value="5"/>
</dbReference>
<evidence type="ECO:0000259" key="1">
    <source>
        <dbReference type="PROSITE" id="PS50112"/>
    </source>
</evidence>
<dbReference type="PROSITE" id="PS50883">
    <property type="entry name" value="EAL"/>
    <property type="match status" value="1"/>
</dbReference>
<dbReference type="SMART" id="SM00091">
    <property type="entry name" value="PAS"/>
    <property type="match status" value="4"/>
</dbReference>
<sequence length="1030" mass="115539">MHAEEECIYPEDRFKVAAVFKRARLSRNAYDVEFRIVEADKKIRWLRIFGRPRFTEQGGFCGYEGAIIDITEQKVITERLLKREATYRSMADNSVEALNRSQKSEERFVHLTTHSSDWYWETDESDRFTFLPNGKQRPSGLPPAQLIGKRRIDLAVDPNAPALREYLRKVERREAFENLRYRTQGSTPGTTRVVNISGAPFFEHGVFRGYRGTGRDVTDEVERTNELARLARENTAIIENSPDIMAVLDEDGNYLRISEAAFEILGYGAREFLGRHFLEFIHPDDAAIGSEALSGCKRHKRFASEFEARWNQRRGGIVHLSTFLRWSAAENLLYLTSRDITERCNAQAALKQSRDEIASMLESIGDAFFAIDKHWRIKYVNSKAANLAGADREDALGKTLWEVVPQIRNSPTADFYRRAMENRQPVFFEAYSPVVKAWIEVRAYPNADGLLVSFYDISARRVAELAVRQSESRLRDVIQLTPAGYLRCAADSCIVDVNIALCQIAGYAREDLVGQPLDQLFPGCPWQEALFGRHSDDVAHALEVAIHHQDGHEVPVLFNGRIERDGDGRALSFTAFLTDITNRKQSEMHMQHLATHDSLTGLPNRAYLHAHVEGMLGRDGASVPFAVMFIDLDRFKEVNDSFGHEAGDLLLREVARRLRTPLREEDLMVRLGGDEFVIVVPCEAPREAGAAVARALLDSLAEPVNIAGHELHVTASIGISVFPDDGHGKELLFQNADTAMYRAKAARRNAYRFFEPDMSVQVKTRMTLDVALRHALRRNEFALHFQPRINLQTLEISGMEALLRWKHPEFGTVPPAEFIGIAEESGLIETIGMWALEEACMQGAALMRRLGRPLRISVNVSARQLQAPDFADRVSAALRAGAMDAQLLELELTESTLIEDLDRSASLLKELKALGVAIAVDDFGTGYSNLAYLRRFPLDVLKLDRSFLVQQDEGISNVAFIKAFVDMAHALGLAVVAEGVESPEVLEFLCRTACDEGQGYLFAEPMPVDAVEAYLSAWLAGALPAPAALL</sequence>
<dbReference type="SUPFAM" id="SSF55073">
    <property type="entry name" value="Nucleotide cyclase"/>
    <property type="match status" value="1"/>
</dbReference>
<dbReference type="Pfam" id="PF00989">
    <property type="entry name" value="PAS"/>
    <property type="match status" value="1"/>
</dbReference>
<feature type="domain" description="PAS" evidence="1">
    <location>
        <begin position="353"/>
        <end position="423"/>
    </location>
</feature>
<feature type="domain" description="PAC" evidence="2">
    <location>
        <begin position="30"/>
        <end position="82"/>
    </location>
</feature>
<dbReference type="CDD" id="cd01949">
    <property type="entry name" value="GGDEF"/>
    <property type="match status" value="1"/>
</dbReference>
<dbReference type="Gene3D" id="3.30.70.270">
    <property type="match status" value="1"/>
</dbReference>
<dbReference type="InterPro" id="IPR029787">
    <property type="entry name" value="Nucleotide_cyclase"/>
</dbReference>
<feature type="domain" description="PAS" evidence="1">
    <location>
        <begin position="237"/>
        <end position="285"/>
    </location>
</feature>
<dbReference type="InterPro" id="IPR043128">
    <property type="entry name" value="Rev_trsase/Diguanyl_cyclase"/>
</dbReference>
<dbReference type="Proteomes" id="UP000622890">
    <property type="component" value="Unassembled WGS sequence"/>
</dbReference>
<proteinExistence type="predicted"/>
<name>A0A934SQR4_9BURK</name>
<dbReference type="PROSITE" id="PS50887">
    <property type="entry name" value="GGDEF"/>
    <property type="match status" value="1"/>
</dbReference>
<gene>
    <name evidence="5" type="ORF">JJB74_10390</name>
</gene>
<protein>
    <submittedName>
        <fullName evidence="5">EAL domain-containing protein</fullName>
    </submittedName>
</protein>
<dbReference type="SUPFAM" id="SSF55785">
    <property type="entry name" value="PYP-like sensor domain (PAS domain)"/>
    <property type="match status" value="5"/>
</dbReference>
<dbReference type="CDD" id="cd01948">
    <property type="entry name" value="EAL"/>
    <property type="match status" value="1"/>
</dbReference>
<keyword evidence="6" id="KW-1185">Reference proteome</keyword>
<dbReference type="AlphaFoldDB" id="A0A934SQR4"/>
<accession>A0A934SQR4</accession>